<sequence>MQDRSQIYSEEEYRYELENRMKNLLWTVSGDYDLDVNLDLDSFRESQYITLYDAVKQGAFARYFSKDEFGMYLVKKLYMGADEPSLAGLAQMCVDQAVLQKITVERKGVSTLRKKAFGDILDRDFDRLARRNDPVARMKIAMLQQGLDGTYTAGKMVREQVEELFSLQNAEDTMDVIRKVDGFYNRLVDPHFEKEHGTLEQVLSVREADLKKFDWQDFLDENATEASLEEMMRQANSSTLPEDEEEAEEKKHRAGKILITEEDIKKMYSYIELHFGTSYMDAREQERLNRRICRGIHADCKLYFTEGILKGCVRENNTYVLAKRTSEMNERFYRQNQRISRHNIAALGDILKRSLQARNEDDTQISDYGTVIPQKLWKVGRTSDTKLFLKQFKKNNSDFVVDVLIDASGSQRSRQHMIALQGYILSAALTRAGIPHRVLSFCSFWDYTVMRRFREYNDPAEADWNLMEFTSSSNNRDGLALRAAADGLLARPEENKVLIVLSDGRPNDLVVNRPNAKNPAVYTGDYAVKDTASEVRRLRSQGISVLGVFAGEEQDLQAERKIFGKDFAYIRELSTFAHVVGRYLRKQLDEQD</sequence>
<evidence type="ECO:0000313" key="3">
    <source>
        <dbReference type="Proteomes" id="UP001470288"/>
    </source>
</evidence>
<keyword evidence="3" id="KW-1185">Reference proteome</keyword>
<name>A0ABV1HWI5_9FIRM</name>
<evidence type="ECO:0000313" key="2">
    <source>
        <dbReference type="EMBL" id="MEQ2577296.1"/>
    </source>
</evidence>
<dbReference type="Proteomes" id="UP001470288">
    <property type="component" value="Unassembled WGS sequence"/>
</dbReference>
<feature type="domain" description="VWFA" evidence="1">
    <location>
        <begin position="400"/>
        <end position="584"/>
    </location>
</feature>
<gene>
    <name evidence="2" type="ORF">WMO62_00380</name>
</gene>
<dbReference type="SUPFAM" id="SSF53300">
    <property type="entry name" value="vWA-like"/>
    <property type="match status" value="1"/>
</dbReference>
<dbReference type="SMART" id="SM00327">
    <property type="entry name" value="VWA"/>
    <property type="match status" value="1"/>
</dbReference>
<dbReference type="PANTHER" id="PTHR41248:SF1">
    <property type="entry name" value="NORD PROTEIN"/>
    <property type="match status" value="1"/>
</dbReference>
<evidence type="ECO:0000259" key="1">
    <source>
        <dbReference type="SMART" id="SM00327"/>
    </source>
</evidence>
<dbReference type="Gene3D" id="3.40.50.410">
    <property type="entry name" value="von Willebrand factor, type A domain"/>
    <property type="match status" value="1"/>
</dbReference>
<dbReference type="EMBL" id="JBBMFC010000001">
    <property type="protein sequence ID" value="MEQ2577296.1"/>
    <property type="molecule type" value="Genomic_DNA"/>
</dbReference>
<dbReference type="InterPro" id="IPR002035">
    <property type="entry name" value="VWF_A"/>
</dbReference>
<dbReference type="InterPro" id="IPR036465">
    <property type="entry name" value="vWFA_dom_sf"/>
</dbReference>
<reference evidence="2 3" key="1">
    <citation type="submission" date="2024-03" db="EMBL/GenBank/DDBJ databases">
        <title>Human intestinal bacterial collection.</title>
        <authorList>
            <person name="Pauvert C."/>
            <person name="Hitch T.C.A."/>
            <person name="Clavel T."/>
        </authorList>
    </citation>
    <scope>NUCLEOTIDE SEQUENCE [LARGE SCALE GENOMIC DNA]</scope>
    <source>
        <strain evidence="2 3">CLA-AA-H78B</strain>
    </source>
</reference>
<dbReference type="PANTHER" id="PTHR41248">
    <property type="entry name" value="NORD PROTEIN"/>
    <property type="match status" value="1"/>
</dbReference>
<dbReference type="InterPro" id="IPR025861">
    <property type="entry name" value="CobT_VWA_dom"/>
</dbReference>
<accession>A0ABV1HWI5</accession>
<organism evidence="2 3">
    <name type="scientific">Hominiventricola aquisgranensis</name>
    <dbReference type="NCBI Taxonomy" id="3133164"/>
    <lineage>
        <taxon>Bacteria</taxon>
        <taxon>Bacillati</taxon>
        <taxon>Bacillota</taxon>
        <taxon>Clostridia</taxon>
        <taxon>Lachnospirales</taxon>
        <taxon>Lachnospiraceae</taxon>
        <taxon>Hominiventricola</taxon>
    </lineage>
</organism>
<comment type="caution">
    <text evidence="2">The sequence shown here is derived from an EMBL/GenBank/DDBJ whole genome shotgun (WGS) entry which is preliminary data.</text>
</comment>
<dbReference type="InterPro" id="IPR051928">
    <property type="entry name" value="NorD/CobT"/>
</dbReference>
<protein>
    <submittedName>
        <fullName evidence="2">Nitric oxide reductase activation protein</fullName>
    </submittedName>
</protein>
<dbReference type="RefSeq" id="WP_349143418.1">
    <property type="nucleotide sequence ID" value="NZ_JBBMFC010000001.1"/>
</dbReference>
<dbReference type="Pfam" id="PF11775">
    <property type="entry name" value="CobT_C"/>
    <property type="match status" value="2"/>
</dbReference>
<proteinExistence type="predicted"/>